<evidence type="ECO:0000256" key="4">
    <source>
        <dbReference type="SAM" id="MobiDB-lite"/>
    </source>
</evidence>
<proteinExistence type="predicted"/>
<feature type="repeat" description="WD" evidence="3">
    <location>
        <begin position="61"/>
        <end position="103"/>
    </location>
</feature>
<evidence type="ECO:0000313" key="5">
    <source>
        <dbReference type="EMBL" id="THU61965.1"/>
    </source>
</evidence>
<comment type="caution">
    <text evidence="5">The sequence shown here is derived from an EMBL/GenBank/DDBJ whole genome shotgun (WGS) entry which is preliminary data.</text>
</comment>
<keyword evidence="6" id="KW-1185">Reference proteome</keyword>
<keyword evidence="2" id="KW-0677">Repeat</keyword>
<gene>
    <name evidence="5" type="ORF">C4D60_Mb01t00170</name>
</gene>
<evidence type="ECO:0000256" key="2">
    <source>
        <dbReference type="ARBA" id="ARBA00022737"/>
    </source>
</evidence>
<dbReference type="InterPro" id="IPR050459">
    <property type="entry name" value="WD_repeat_RBAP46/RBAP48/MSI1"/>
</dbReference>
<evidence type="ECO:0000313" key="6">
    <source>
        <dbReference type="Proteomes" id="UP000317650"/>
    </source>
</evidence>
<evidence type="ECO:0000256" key="1">
    <source>
        <dbReference type="ARBA" id="ARBA00022574"/>
    </source>
</evidence>
<protein>
    <submittedName>
        <fullName evidence="5">Uncharacterized protein</fullName>
    </submittedName>
</protein>
<dbReference type="Proteomes" id="UP000317650">
    <property type="component" value="Chromosome 1"/>
</dbReference>
<dbReference type="AlphaFoldDB" id="A0A4S8JJJ0"/>
<dbReference type="STRING" id="52838.A0A4S8JJJ0"/>
<dbReference type="InterPro" id="IPR001680">
    <property type="entry name" value="WD40_rpt"/>
</dbReference>
<dbReference type="InterPro" id="IPR015943">
    <property type="entry name" value="WD40/YVTN_repeat-like_dom_sf"/>
</dbReference>
<dbReference type="PROSITE" id="PS50082">
    <property type="entry name" value="WD_REPEATS_2"/>
    <property type="match status" value="1"/>
</dbReference>
<accession>A0A4S8JJJ0</accession>
<keyword evidence="1 3" id="KW-0853">WD repeat</keyword>
<feature type="region of interest" description="Disordered" evidence="4">
    <location>
        <begin position="21"/>
        <end position="61"/>
    </location>
</feature>
<feature type="compositionally biased region" description="Low complexity" evidence="4">
    <location>
        <begin position="21"/>
        <end position="37"/>
    </location>
</feature>
<name>A0A4S8JJJ0_MUSBA</name>
<dbReference type="Gene3D" id="2.130.10.10">
    <property type="entry name" value="YVTN repeat-like/Quinoprotein amine dehydrogenase"/>
    <property type="match status" value="1"/>
</dbReference>
<reference evidence="5 6" key="1">
    <citation type="journal article" date="2019" name="Nat. Plants">
        <title>Genome sequencing of Musa balbisiana reveals subgenome evolution and function divergence in polyploid bananas.</title>
        <authorList>
            <person name="Yao X."/>
        </authorList>
    </citation>
    <scope>NUCLEOTIDE SEQUENCE [LARGE SCALE GENOMIC DNA]</scope>
    <source>
        <strain evidence="6">cv. DH-PKW</strain>
        <tissue evidence="5">Leaves</tissue>
    </source>
</reference>
<dbReference type="SUPFAM" id="SSF50978">
    <property type="entry name" value="WD40 repeat-like"/>
    <property type="match status" value="1"/>
</dbReference>
<organism evidence="5 6">
    <name type="scientific">Musa balbisiana</name>
    <name type="common">Banana</name>
    <dbReference type="NCBI Taxonomy" id="52838"/>
    <lineage>
        <taxon>Eukaryota</taxon>
        <taxon>Viridiplantae</taxon>
        <taxon>Streptophyta</taxon>
        <taxon>Embryophyta</taxon>
        <taxon>Tracheophyta</taxon>
        <taxon>Spermatophyta</taxon>
        <taxon>Magnoliopsida</taxon>
        <taxon>Liliopsida</taxon>
        <taxon>Zingiberales</taxon>
        <taxon>Musaceae</taxon>
        <taxon>Musa</taxon>
    </lineage>
</organism>
<dbReference type="EMBL" id="PYDT01000004">
    <property type="protein sequence ID" value="THU61965.1"/>
    <property type="molecule type" value="Genomic_DNA"/>
</dbReference>
<dbReference type="PANTHER" id="PTHR22850">
    <property type="entry name" value="WD40 REPEAT FAMILY"/>
    <property type="match status" value="1"/>
</dbReference>
<evidence type="ECO:0000256" key="3">
    <source>
        <dbReference type="PROSITE-ProRule" id="PRU00221"/>
    </source>
</evidence>
<dbReference type="InterPro" id="IPR036322">
    <property type="entry name" value="WD40_repeat_dom_sf"/>
</dbReference>
<sequence length="193" mass="20674">MIYRKDKSVVLWSIHDHISSLAESSSKSPGSSTPNSSGKQPIKAGNEKSSDSPTVGPRGVYQGHEDTVEEVQFCPSSEQELCSVGDDSCLILWDARVGSSPVVKHYLVERCSPPGKSSDDFTCGSSPHDPDARPCLGHFNRNVGSPEGCLTPDLIGRVRASRCLHGDEALKATTAIGGRQADQCCYHDMALKS</sequence>
<dbReference type="SMART" id="SM00320">
    <property type="entry name" value="WD40"/>
    <property type="match status" value="1"/>
</dbReference>